<dbReference type="AlphaFoldDB" id="A0A817AXG5"/>
<feature type="compositionally biased region" description="Basic and acidic residues" evidence="1">
    <location>
        <begin position="33"/>
        <end position="56"/>
    </location>
</feature>
<dbReference type="EMBL" id="HG994364">
    <property type="protein sequence ID" value="CAF2324255.1"/>
    <property type="molecule type" value="Genomic_DNA"/>
</dbReference>
<gene>
    <name evidence="2" type="ORF">DARMORV10_A10P10440.1</name>
</gene>
<reference evidence="2" key="1">
    <citation type="submission" date="2021-01" db="EMBL/GenBank/DDBJ databases">
        <authorList>
            <consortium name="Genoscope - CEA"/>
            <person name="William W."/>
        </authorList>
    </citation>
    <scope>NUCLEOTIDE SEQUENCE</scope>
</reference>
<evidence type="ECO:0000313" key="2">
    <source>
        <dbReference type="EMBL" id="CAF2324255.1"/>
    </source>
</evidence>
<protein>
    <submittedName>
        <fullName evidence="2">(rape) hypothetical protein</fullName>
    </submittedName>
</protein>
<organism evidence="2">
    <name type="scientific">Brassica napus</name>
    <name type="common">Rape</name>
    <dbReference type="NCBI Taxonomy" id="3708"/>
    <lineage>
        <taxon>Eukaryota</taxon>
        <taxon>Viridiplantae</taxon>
        <taxon>Streptophyta</taxon>
        <taxon>Embryophyta</taxon>
        <taxon>Tracheophyta</taxon>
        <taxon>Spermatophyta</taxon>
        <taxon>Magnoliopsida</taxon>
        <taxon>eudicotyledons</taxon>
        <taxon>Gunneridae</taxon>
        <taxon>Pentapetalae</taxon>
        <taxon>rosids</taxon>
        <taxon>malvids</taxon>
        <taxon>Brassicales</taxon>
        <taxon>Brassicaceae</taxon>
        <taxon>Brassiceae</taxon>
        <taxon>Brassica</taxon>
    </lineage>
</organism>
<dbReference type="Proteomes" id="UP001295469">
    <property type="component" value="Chromosome A10"/>
</dbReference>
<feature type="compositionally biased region" description="Acidic residues" evidence="1">
    <location>
        <begin position="20"/>
        <end position="32"/>
    </location>
</feature>
<evidence type="ECO:0000256" key="1">
    <source>
        <dbReference type="SAM" id="MobiDB-lite"/>
    </source>
</evidence>
<sequence length="70" mass="7966">MASFACLRETSVGVGRSNESLEDGIESVESFEEDKRDDKEEMKNLKEKREAERGGNERSFSAVEITMARY</sequence>
<name>A0A817AXG5_BRANA</name>
<feature type="region of interest" description="Disordered" evidence="1">
    <location>
        <begin position="1"/>
        <end position="60"/>
    </location>
</feature>
<proteinExistence type="predicted"/>
<accession>A0A817AXG5</accession>